<dbReference type="InterPro" id="IPR047960">
    <property type="entry name" value="Transpos_IS1380"/>
</dbReference>
<proteinExistence type="predicted"/>
<dbReference type="InterPro" id="IPR012337">
    <property type="entry name" value="RNaseH-like_sf"/>
</dbReference>
<protein>
    <submittedName>
        <fullName evidence="2">IS1380 family transposase</fullName>
    </submittedName>
</protein>
<name>A0A7V5HM66_UNCW3</name>
<dbReference type="EMBL" id="DRTX01000033">
    <property type="protein sequence ID" value="HHF52839.1"/>
    <property type="molecule type" value="Genomic_DNA"/>
</dbReference>
<dbReference type="NCBIfam" id="NF033539">
    <property type="entry name" value="transpos_IS1380"/>
    <property type="match status" value="1"/>
</dbReference>
<evidence type="ECO:0000259" key="1">
    <source>
        <dbReference type="Pfam" id="PF13701"/>
    </source>
</evidence>
<organism evidence="2">
    <name type="scientific">candidate division WOR-3 bacterium</name>
    <dbReference type="NCBI Taxonomy" id="2052148"/>
    <lineage>
        <taxon>Bacteria</taxon>
        <taxon>Bacteria division WOR-3</taxon>
    </lineage>
</organism>
<dbReference type="InterPro" id="IPR025668">
    <property type="entry name" value="Tnp_DDE_dom"/>
</dbReference>
<sequence length="375" mass="42900">MAICRALVIAVVWGGRHIEDLREIRGDGALRGLIGLEEMPSCSTFGDWLVRVEQGGGIEGQAGVNKEVVGEILAKDEREGYTLDVDATVIEAEKKEACWTYKKVKGYQPILGFLKESSLCLAYEFRRGNEPASSRAVEFLQRCEEGLPEGKEITHLRCDSAFYQAEVLNWCEERGKKYTITAAKDRGVWEAIKTVKDWRRLLTAEGEETGREVGTAIHIMNKTQVSFRLIIQRWPHPQLDLFHPEQWCYQVISTNMDELEPEEVVWFHNQRGQVENLIKELKLGFGLEQMVSGNFSANALYFAIGVLAYNTTQAQKLLFMKEQWHRTTIATLRWRLVEVAGKVVRHGRKVILKIVASLDKLQLFLEIRQRCLAFR</sequence>
<dbReference type="SUPFAM" id="SSF53098">
    <property type="entry name" value="Ribonuclease H-like"/>
    <property type="match status" value="1"/>
</dbReference>
<dbReference type="Pfam" id="PF13701">
    <property type="entry name" value="DDE_Tnp_1_4"/>
    <property type="match status" value="1"/>
</dbReference>
<dbReference type="Proteomes" id="UP000886050">
    <property type="component" value="Unassembled WGS sequence"/>
</dbReference>
<feature type="domain" description="Transposase DDE" evidence="1">
    <location>
        <begin position="3"/>
        <end position="368"/>
    </location>
</feature>
<dbReference type="AlphaFoldDB" id="A0A7V5HM66"/>
<reference evidence="2" key="1">
    <citation type="journal article" date="2020" name="mSystems">
        <title>Genome- and Community-Level Interaction Insights into Carbon Utilization and Element Cycling Functions of Hydrothermarchaeota in Hydrothermal Sediment.</title>
        <authorList>
            <person name="Zhou Z."/>
            <person name="Liu Y."/>
            <person name="Xu W."/>
            <person name="Pan J."/>
            <person name="Luo Z.H."/>
            <person name="Li M."/>
        </authorList>
    </citation>
    <scope>NUCLEOTIDE SEQUENCE [LARGE SCALE GENOMIC DNA]</scope>
    <source>
        <strain evidence="2">HyVt-96</strain>
    </source>
</reference>
<accession>A0A7V5HM66</accession>
<gene>
    <name evidence="2" type="ORF">ENL43_00565</name>
</gene>
<evidence type="ECO:0000313" key="2">
    <source>
        <dbReference type="EMBL" id="HHF52839.1"/>
    </source>
</evidence>
<comment type="caution">
    <text evidence="2">The sequence shown here is derived from an EMBL/GenBank/DDBJ whole genome shotgun (WGS) entry which is preliminary data.</text>
</comment>